<dbReference type="GO" id="GO:0016773">
    <property type="term" value="F:phosphotransferase activity, alcohol group as acceptor"/>
    <property type="evidence" value="ECO:0007669"/>
    <property type="project" value="InterPro"/>
</dbReference>
<name>A0A4R7ZUJ2_9ACTN</name>
<dbReference type="Gene3D" id="1.10.510.10">
    <property type="entry name" value="Transferase(Phosphotransferase) domain 1"/>
    <property type="match status" value="1"/>
</dbReference>
<dbReference type="Pfam" id="PF04655">
    <property type="entry name" value="APH_6_hur"/>
    <property type="match status" value="1"/>
</dbReference>
<evidence type="ECO:0000313" key="1">
    <source>
        <dbReference type="EMBL" id="TDW21375.1"/>
    </source>
</evidence>
<dbReference type="SUPFAM" id="SSF56112">
    <property type="entry name" value="Protein kinase-like (PK-like)"/>
    <property type="match status" value="1"/>
</dbReference>
<comment type="caution">
    <text evidence="1">The sequence shown here is derived from an EMBL/GenBank/DDBJ whole genome shotgun (WGS) entry which is preliminary data.</text>
</comment>
<dbReference type="GO" id="GO:0019748">
    <property type="term" value="P:secondary metabolic process"/>
    <property type="evidence" value="ECO:0007669"/>
    <property type="project" value="InterPro"/>
</dbReference>
<evidence type="ECO:0000313" key="2">
    <source>
        <dbReference type="Proteomes" id="UP000295447"/>
    </source>
</evidence>
<keyword evidence="1" id="KW-0418">Kinase</keyword>
<dbReference type="EMBL" id="SODF01000001">
    <property type="protein sequence ID" value="TDW21375.1"/>
    <property type="molecule type" value="Genomic_DNA"/>
</dbReference>
<organism evidence="1 2">
    <name type="scientific">Kribbella kalugense</name>
    <dbReference type="NCBI Taxonomy" id="2512221"/>
    <lineage>
        <taxon>Bacteria</taxon>
        <taxon>Bacillati</taxon>
        <taxon>Actinomycetota</taxon>
        <taxon>Actinomycetes</taxon>
        <taxon>Propionibacteriales</taxon>
        <taxon>Kribbellaceae</taxon>
        <taxon>Kribbella</taxon>
    </lineage>
</organism>
<protein>
    <submittedName>
        <fullName evidence="1">Streptomycin 6-kinase</fullName>
    </submittedName>
</protein>
<sequence length="314" mass="33584">MLDIPDEVRNKVVADGNAGWLDELPSIVESLAQEWSLTIGATLRGGHVAFVAEATLADGTASVLKVGVPSARRDLTFEATALRLADGDGCASLLLEDVDRGALLLERLGAAICDVVPDPATRHMMMCDVAARLWRPVGPDIDLPTGADKAREYSDLLPRLWKETGRACSEATVEDALACLDRRRRAHDDRRAVLVHGDVHDLNVLQAADGGFKLIDPSGLRAEPAYDLGTIVRANPDIGDDLHARAKRLAAHTGVDATAIWEWGTIHRVSSGLYSRQIGFQPFGDLLLAEADRLTASSHGSPLGRSGDPGIDQG</sequence>
<accession>A0A4R7ZUJ2</accession>
<dbReference type="GO" id="GO:0016301">
    <property type="term" value="F:kinase activity"/>
    <property type="evidence" value="ECO:0007669"/>
    <property type="project" value="UniProtKB-KW"/>
</dbReference>
<dbReference type="InterPro" id="IPR006748">
    <property type="entry name" value="NH2Glyco/OHUrea_AB-resist_kin"/>
</dbReference>
<gene>
    <name evidence="1" type="ORF">EV650_0197</name>
</gene>
<dbReference type="Proteomes" id="UP000295447">
    <property type="component" value="Unassembled WGS sequence"/>
</dbReference>
<reference evidence="1 2" key="1">
    <citation type="submission" date="2019-03" db="EMBL/GenBank/DDBJ databases">
        <title>Genomic Encyclopedia of Type Strains, Phase III (KMG-III): the genomes of soil and plant-associated and newly described type strains.</title>
        <authorList>
            <person name="Whitman W."/>
        </authorList>
    </citation>
    <scope>NUCLEOTIDE SEQUENCE [LARGE SCALE GENOMIC DNA]</scope>
    <source>
        <strain evidence="1 2">VKM Ac-2570</strain>
    </source>
</reference>
<dbReference type="AlphaFoldDB" id="A0A4R7ZUJ2"/>
<keyword evidence="1" id="KW-0808">Transferase</keyword>
<dbReference type="InterPro" id="IPR011009">
    <property type="entry name" value="Kinase-like_dom_sf"/>
</dbReference>
<keyword evidence="2" id="KW-1185">Reference proteome</keyword>
<proteinExistence type="predicted"/>